<dbReference type="Proteomes" id="UP000039865">
    <property type="component" value="Unassembled WGS sequence"/>
</dbReference>
<evidence type="ECO:0000313" key="3">
    <source>
        <dbReference type="Proteomes" id="UP000039865"/>
    </source>
</evidence>
<organism evidence="2 3">
    <name type="scientific">Stylonychia lemnae</name>
    <name type="common">Ciliate</name>
    <dbReference type="NCBI Taxonomy" id="5949"/>
    <lineage>
        <taxon>Eukaryota</taxon>
        <taxon>Sar</taxon>
        <taxon>Alveolata</taxon>
        <taxon>Ciliophora</taxon>
        <taxon>Intramacronucleata</taxon>
        <taxon>Spirotrichea</taxon>
        <taxon>Stichotrichia</taxon>
        <taxon>Sporadotrichida</taxon>
        <taxon>Oxytrichidae</taxon>
        <taxon>Stylonychinae</taxon>
        <taxon>Stylonychia</taxon>
    </lineage>
</organism>
<gene>
    <name evidence="2" type="primary">Contig17199.g18319</name>
    <name evidence="2" type="ORF">STYLEM_9112</name>
</gene>
<evidence type="ECO:0000313" key="2">
    <source>
        <dbReference type="EMBL" id="CDW80116.1"/>
    </source>
</evidence>
<feature type="region of interest" description="Disordered" evidence="1">
    <location>
        <begin position="295"/>
        <end position="315"/>
    </location>
</feature>
<feature type="compositionally biased region" description="Low complexity" evidence="1">
    <location>
        <begin position="305"/>
        <end position="315"/>
    </location>
</feature>
<sequence>MNNITVHNPHNQQFNPALYMNSRLRYQKHKLSKSNTKNSSQIINDQISPWSQINYKMDSIIMPNIKTIDTTNSISKISERDAQSIHTTMSIKRSNQNSRVKRQIKMSRYSEIVESDQKLVNIDLSAQKIKPQLLGIDKLPPQLTESGMLSHHDTGHLLMPQYEQLQANNYISMQFNSNVQKQSNNRFRRNYFSRNKYNNNTNTSEQFNLNRSVEIPSAQNKLKTYQLNYFNKIQVIKTKIQNLKNQRAIALTHDFRDQSQKKLIKSQDNQSLQKRIVYHKPKSMYLQNLIKKRNIQSQESHRSEMSPSKSSKSNVISRIMDETHQSKASIEMDTEETTHNEKIQNIQFLQDLYSDLSDKKNKTSLVERSLNQYRTIFKKQDIKQFEQPKHSIMSIGKQNLKEIIQDEHQFERKSSYLELVKNKIMGRNDKNKIMNKNKSNLNSRNQTRNYQYDSQIIPRNTSPMSMFAANNDSLVMRDNFMNEPQNQSIKLIHKKGLSFQDKITKTDIKQTYSEVSQSFRKNLYNQYNQFDKDMNQRNIQDVSSQLQTLKFNDVQNNSEYRSLAVRRQRLILAQKLKSKQRNIQNVDISGFFPEFIRNNIKELSPVLKKASMNSYNMEIERFEESMQPLRLSQQPKEKDFIRQYKNLDLRSRIESRDFNFKQKEVNRSLNFANEFRSIL</sequence>
<evidence type="ECO:0000256" key="1">
    <source>
        <dbReference type="SAM" id="MobiDB-lite"/>
    </source>
</evidence>
<name>A0A078AE51_STYLE</name>
<dbReference type="AlphaFoldDB" id="A0A078AE51"/>
<accession>A0A078AE51</accession>
<reference evidence="2 3" key="1">
    <citation type="submission" date="2014-06" db="EMBL/GenBank/DDBJ databases">
        <authorList>
            <person name="Swart Estienne"/>
        </authorList>
    </citation>
    <scope>NUCLEOTIDE SEQUENCE [LARGE SCALE GENOMIC DNA]</scope>
    <source>
        <strain evidence="2 3">130c</strain>
    </source>
</reference>
<keyword evidence="3" id="KW-1185">Reference proteome</keyword>
<protein>
    <submittedName>
        <fullName evidence="2">Uncharacterized protein</fullName>
    </submittedName>
</protein>
<dbReference type="EMBL" id="CCKQ01008653">
    <property type="protein sequence ID" value="CDW80116.1"/>
    <property type="molecule type" value="Genomic_DNA"/>
</dbReference>
<dbReference type="InParanoid" id="A0A078AE51"/>
<proteinExistence type="predicted"/>